<accession>A0A7J6GZI4</accession>
<protein>
    <submittedName>
        <fullName evidence="2">Uncharacterized protein</fullName>
    </submittedName>
</protein>
<name>A0A7J6GZI4_CANSA</name>
<evidence type="ECO:0000313" key="2">
    <source>
        <dbReference type="EMBL" id="KAF4388255.1"/>
    </source>
</evidence>
<gene>
    <name evidence="2" type="ORF">F8388_021085</name>
</gene>
<feature type="compositionally biased region" description="Pro residues" evidence="1">
    <location>
        <begin position="80"/>
        <end position="95"/>
    </location>
</feature>
<comment type="caution">
    <text evidence="2">The sequence shown here is derived from an EMBL/GenBank/DDBJ whole genome shotgun (WGS) entry which is preliminary data.</text>
</comment>
<organism evidence="2 3">
    <name type="scientific">Cannabis sativa</name>
    <name type="common">Hemp</name>
    <name type="synonym">Marijuana</name>
    <dbReference type="NCBI Taxonomy" id="3483"/>
    <lineage>
        <taxon>Eukaryota</taxon>
        <taxon>Viridiplantae</taxon>
        <taxon>Streptophyta</taxon>
        <taxon>Embryophyta</taxon>
        <taxon>Tracheophyta</taxon>
        <taxon>Spermatophyta</taxon>
        <taxon>Magnoliopsida</taxon>
        <taxon>eudicotyledons</taxon>
        <taxon>Gunneridae</taxon>
        <taxon>Pentapetalae</taxon>
        <taxon>rosids</taxon>
        <taxon>fabids</taxon>
        <taxon>Rosales</taxon>
        <taxon>Cannabaceae</taxon>
        <taxon>Cannabis</taxon>
    </lineage>
</organism>
<sequence>MNRKKATTSTTTKAEAEVDELLKAVQEDMLLNLSLNSHLARVSPNYIDSDLDTRFRALKSRPSKSSQNTKPTPPSTATADPPPQLPNQAPDPQPDPELQAVLGDDLSVRFAKLRASLSQSPAASISGTGGVRPNTKLESLGDEDEEEDEDDEVEKLIRWAKDAARLDPSPPSDEDEDEYDYEDFDRPRLLPWENSLLNKPQIINFQATRFSDNIKIMSPKMIRANINICFLNPSLQERKLIKVLSYHEASLAWYYIC</sequence>
<proteinExistence type="predicted"/>
<feature type="compositionally biased region" description="Basic and acidic residues" evidence="1">
    <location>
        <begin position="154"/>
        <end position="165"/>
    </location>
</feature>
<feature type="region of interest" description="Disordered" evidence="1">
    <location>
        <begin position="53"/>
        <end position="99"/>
    </location>
</feature>
<dbReference type="Proteomes" id="UP000525078">
    <property type="component" value="Unassembled WGS sequence"/>
</dbReference>
<feature type="region of interest" description="Disordered" evidence="1">
    <location>
        <begin position="119"/>
        <end position="180"/>
    </location>
</feature>
<evidence type="ECO:0000313" key="3">
    <source>
        <dbReference type="Proteomes" id="UP000525078"/>
    </source>
</evidence>
<dbReference type="EMBL" id="JAATIP010000035">
    <property type="protein sequence ID" value="KAF4388255.1"/>
    <property type="molecule type" value="Genomic_DNA"/>
</dbReference>
<feature type="compositionally biased region" description="Acidic residues" evidence="1">
    <location>
        <begin position="140"/>
        <end position="153"/>
    </location>
</feature>
<dbReference type="AlphaFoldDB" id="A0A7J6GZI4"/>
<reference evidence="2 3" key="1">
    <citation type="journal article" date="2020" name="bioRxiv">
        <title>Sequence and annotation of 42 cannabis genomes reveals extensive copy number variation in cannabinoid synthesis and pathogen resistance genes.</title>
        <authorList>
            <person name="Mckernan K.J."/>
            <person name="Helbert Y."/>
            <person name="Kane L.T."/>
            <person name="Ebling H."/>
            <person name="Zhang L."/>
            <person name="Liu B."/>
            <person name="Eaton Z."/>
            <person name="Mclaughlin S."/>
            <person name="Kingan S."/>
            <person name="Baybayan P."/>
            <person name="Concepcion G."/>
            <person name="Jordan M."/>
            <person name="Riva A."/>
            <person name="Barbazuk W."/>
            <person name="Harkins T."/>
        </authorList>
    </citation>
    <scope>NUCLEOTIDE SEQUENCE [LARGE SCALE GENOMIC DNA]</scope>
    <source>
        <strain evidence="3">cv. Jamaican Lion 4</strain>
        <tissue evidence="2">Leaf</tissue>
    </source>
</reference>
<evidence type="ECO:0000256" key="1">
    <source>
        <dbReference type="SAM" id="MobiDB-lite"/>
    </source>
</evidence>